<keyword evidence="4" id="KW-0053">Apoptosis</keyword>
<feature type="region of interest" description="Disordered" evidence="13">
    <location>
        <begin position="743"/>
        <end position="766"/>
    </location>
</feature>
<dbReference type="GeneID" id="101850024"/>
<dbReference type="Gene3D" id="4.10.170.10">
    <property type="entry name" value="p53-like tetramerisation domain"/>
    <property type="match status" value="1"/>
</dbReference>
<feature type="region of interest" description="Disordered" evidence="13">
    <location>
        <begin position="580"/>
        <end position="607"/>
    </location>
</feature>
<organism evidence="15 16">
    <name type="scientific">Aplysia californica</name>
    <name type="common">California sea hare</name>
    <dbReference type="NCBI Taxonomy" id="6500"/>
    <lineage>
        <taxon>Eukaryota</taxon>
        <taxon>Metazoa</taxon>
        <taxon>Spiralia</taxon>
        <taxon>Lophotrochozoa</taxon>
        <taxon>Mollusca</taxon>
        <taxon>Gastropoda</taxon>
        <taxon>Heterobranchia</taxon>
        <taxon>Euthyneura</taxon>
        <taxon>Tectipleura</taxon>
        <taxon>Aplysiida</taxon>
        <taxon>Aplysioidea</taxon>
        <taxon>Aplysiidae</taxon>
        <taxon>Aplysia</taxon>
    </lineage>
</organism>
<evidence type="ECO:0000313" key="15">
    <source>
        <dbReference type="Proteomes" id="UP000694888"/>
    </source>
</evidence>
<evidence type="ECO:0000256" key="7">
    <source>
        <dbReference type="ARBA" id="ARBA00022843"/>
    </source>
</evidence>
<evidence type="ECO:0000256" key="13">
    <source>
        <dbReference type="SAM" id="MobiDB-lite"/>
    </source>
</evidence>
<dbReference type="SUPFAM" id="SSF49417">
    <property type="entry name" value="p53-like transcription factors"/>
    <property type="match status" value="1"/>
</dbReference>
<keyword evidence="6" id="KW-0862">Zinc</keyword>
<reference evidence="16 17" key="1">
    <citation type="submission" date="2025-05" db="UniProtKB">
        <authorList>
            <consortium name="RefSeq"/>
        </authorList>
    </citation>
    <scope>IDENTIFICATION</scope>
</reference>
<evidence type="ECO:0000313" key="17">
    <source>
        <dbReference type="RefSeq" id="XP_005113064.2"/>
    </source>
</evidence>
<dbReference type="InterPro" id="IPR008967">
    <property type="entry name" value="p53-like_TF_DNA-bd_sf"/>
</dbReference>
<dbReference type="PROSITE" id="PS50105">
    <property type="entry name" value="SAM_DOMAIN"/>
    <property type="match status" value="1"/>
</dbReference>
<dbReference type="Gene3D" id="1.10.150.50">
    <property type="entry name" value="Transcription Factor, Ets-1"/>
    <property type="match status" value="1"/>
</dbReference>
<keyword evidence="5" id="KW-0479">Metal-binding</keyword>
<feature type="domain" description="SAM" evidence="14">
    <location>
        <begin position="670"/>
        <end position="722"/>
    </location>
</feature>
<dbReference type="SUPFAM" id="SSF47769">
    <property type="entry name" value="SAM/Pointed domain"/>
    <property type="match status" value="1"/>
</dbReference>
<dbReference type="GeneID" id="101845980"/>
<dbReference type="SUPFAM" id="SSF47719">
    <property type="entry name" value="p53 tetramerization domain"/>
    <property type="match status" value="1"/>
</dbReference>
<keyword evidence="10" id="KW-0010">Activator</keyword>
<evidence type="ECO:0000259" key="14">
    <source>
        <dbReference type="PROSITE" id="PS50105"/>
    </source>
</evidence>
<feature type="compositionally biased region" description="Low complexity" evidence="13">
    <location>
        <begin position="751"/>
        <end position="766"/>
    </location>
</feature>
<keyword evidence="11" id="KW-0804">Transcription</keyword>
<evidence type="ECO:0000256" key="2">
    <source>
        <dbReference type="ARBA" id="ARBA00004123"/>
    </source>
</evidence>
<evidence type="ECO:0000256" key="1">
    <source>
        <dbReference type="ARBA" id="ARBA00001947"/>
    </source>
</evidence>
<evidence type="ECO:0000256" key="3">
    <source>
        <dbReference type="ARBA" id="ARBA00006167"/>
    </source>
</evidence>
<comment type="subcellular location">
    <subcellularLocation>
        <location evidence="2">Nucleus</location>
    </subcellularLocation>
</comment>
<sequence length="803" mass="87527">MEAFAINQSPANASFHQTSAIANQQARNMMTTNYAHAVPTAVISPPQGALAFTQVPPTQNVSPCAALPAPPLDTPPSSQNRAQALAAVTTTSESTNQISQSQQQRSIQQAPLAFSHTAVNQGMKPLPPAILPRPLAPAAIDSRDGNLSTLRQTRSMQMTTVNLNPGCMYGKVNIPFPMSQLSTGSSASAPLSQDTFQQLWTYLKGFDSNDFAHVQTRDEFKFAEDDEEESTMLEVEKFQIKGNSDPLDFLNPILSTTTSSGMSPDSQTNIIGSSASSPYDDTITSPPPYSPHNTVTSPMPTVPSNTDYAGDYGFEISFAQPSKETKSTTWTYSESLKKLYVRMATTCPVRFKTRGQAPINSVIRAMPIFMKPEHVQEVVKRCPNHAVSKEHNESHPAPTHLVRCEHKLAKYSEDPSSQRQSVVIPHETPQAGAEWVTNLFQFMCLGSCVGGPNRRPLQIVFTLEKEGQVLGRRAVEVRICACPGRDRKADERAAMPVKVSPKKGGPGVSGSKMTSVTEIMSFAKKRKLNEDTEIYHLPIQGKEHFEILRKMRDALALAALVPPQAVEAYKQRQVDLQRQHVPGGSFPCSDASTSSASSEASTSTTLSTDSHAAVLPFEVSEELCSGLLNSVSSSQGSPSLEVMVNGDGGGGGHTGLAVKKEDIDGYLGEPQDNSIAGWLGRLGLSAYIDNFQQMGFDNLFQLDEFSQESLERMNIPELHRRRIWSSLLDFHQGQMADMTQALERSGTTADSLTSQPSSSLSQQSQQSVYNPGFYEVTRYTFKHTLSMTKNSLVVPSKVPRADE</sequence>
<dbReference type="InterPro" id="IPR013761">
    <property type="entry name" value="SAM/pointed_sf"/>
</dbReference>
<evidence type="ECO:0000256" key="4">
    <source>
        <dbReference type="ARBA" id="ARBA00022703"/>
    </source>
</evidence>
<evidence type="ECO:0000256" key="8">
    <source>
        <dbReference type="ARBA" id="ARBA00023015"/>
    </source>
</evidence>
<dbReference type="PRINTS" id="PR00386">
    <property type="entry name" value="P53SUPPRESSR"/>
</dbReference>
<dbReference type="Pfam" id="PF07710">
    <property type="entry name" value="P53_tetramer"/>
    <property type="match status" value="1"/>
</dbReference>
<dbReference type="PANTHER" id="PTHR11447:SF16">
    <property type="entry name" value="P53 PROTEIN LONG FORM VARIANT 1"/>
    <property type="match status" value="1"/>
</dbReference>
<comment type="cofactor">
    <cofactor evidence="1">
        <name>Zn(2+)</name>
        <dbReference type="ChEBI" id="CHEBI:29105"/>
    </cofactor>
</comment>
<dbReference type="InterPro" id="IPR002117">
    <property type="entry name" value="p53_tumour_suppressor"/>
</dbReference>
<evidence type="ECO:0000256" key="5">
    <source>
        <dbReference type="ARBA" id="ARBA00022723"/>
    </source>
</evidence>
<keyword evidence="9" id="KW-0238">DNA-binding</keyword>
<comment type="similarity">
    <text evidence="3">Belongs to the p53 family.</text>
</comment>
<dbReference type="InterPro" id="IPR036674">
    <property type="entry name" value="p53_tetramer_sf"/>
</dbReference>
<dbReference type="InterPro" id="IPR012346">
    <property type="entry name" value="p53/RUNT-type_TF_DNA-bd_sf"/>
</dbReference>
<dbReference type="PANTHER" id="PTHR11447">
    <property type="entry name" value="CELLULAR TUMOR ANTIGEN P53"/>
    <property type="match status" value="1"/>
</dbReference>
<gene>
    <name evidence="16" type="primary">LOC101850024</name>
    <name evidence="17" type="synonym">LOC101845980</name>
</gene>
<accession>A0ABM0JXY8</accession>
<evidence type="ECO:0000313" key="16">
    <source>
        <dbReference type="RefSeq" id="XP_005104177.2"/>
    </source>
</evidence>
<feature type="compositionally biased region" description="Low complexity" evidence="13">
    <location>
        <begin position="589"/>
        <end position="607"/>
    </location>
</feature>
<evidence type="ECO:0000256" key="6">
    <source>
        <dbReference type="ARBA" id="ARBA00022833"/>
    </source>
</evidence>
<dbReference type="Proteomes" id="UP000694888">
    <property type="component" value="Unplaced"/>
</dbReference>
<dbReference type="CDD" id="cd08367">
    <property type="entry name" value="P53"/>
    <property type="match status" value="1"/>
</dbReference>
<dbReference type="InterPro" id="IPR010991">
    <property type="entry name" value="p53_tetrameristn"/>
</dbReference>
<dbReference type="RefSeq" id="XP_005113064.2">
    <property type="nucleotide sequence ID" value="XM_005113007.3"/>
</dbReference>
<dbReference type="RefSeq" id="XP_005104177.2">
    <property type="nucleotide sequence ID" value="XM_005104120.3"/>
</dbReference>
<keyword evidence="7" id="KW-0832">Ubl conjugation</keyword>
<dbReference type="InterPro" id="IPR011615">
    <property type="entry name" value="p53_DNA-bd"/>
</dbReference>
<keyword evidence="12" id="KW-0539">Nucleus</keyword>
<keyword evidence="15" id="KW-1185">Reference proteome</keyword>
<evidence type="ECO:0000256" key="9">
    <source>
        <dbReference type="ARBA" id="ARBA00023125"/>
    </source>
</evidence>
<evidence type="ECO:0000256" key="11">
    <source>
        <dbReference type="ARBA" id="ARBA00023163"/>
    </source>
</evidence>
<dbReference type="Gene3D" id="2.60.40.720">
    <property type="match status" value="1"/>
</dbReference>
<name>A0ABM0JXY8_APLCA</name>
<keyword evidence="8" id="KW-0805">Transcription regulation</keyword>
<protein>
    <submittedName>
        <fullName evidence="16 17">Tumor protein 63</fullName>
    </submittedName>
</protein>
<dbReference type="InterPro" id="IPR001660">
    <property type="entry name" value="SAM"/>
</dbReference>
<evidence type="ECO:0000256" key="12">
    <source>
        <dbReference type="ARBA" id="ARBA00023242"/>
    </source>
</evidence>
<dbReference type="Pfam" id="PF00870">
    <property type="entry name" value="P53"/>
    <property type="match status" value="1"/>
</dbReference>
<dbReference type="Pfam" id="PF07647">
    <property type="entry name" value="SAM_2"/>
    <property type="match status" value="1"/>
</dbReference>
<evidence type="ECO:0000256" key="10">
    <source>
        <dbReference type="ARBA" id="ARBA00023159"/>
    </source>
</evidence>
<dbReference type="SMART" id="SM00454">
    <property type="entry name" value="SAM"/>
    <property type="match status" value="1"/>
</dbReference>
<proteinExistence type="inferred from homology"/>